<organism evidence="1 2">
    <name type="scientific">Undibacterium flavidum</name>
    <dbReference type="NCBI Taxonomy" id="2762297"/>
    <lineage>
        <taxon>Bacteria</taxon>
        <taxon>Pseudomonadati</taxon>
        <taxon>Pseudomonadota</taxon>
        <taxon>Betaproteobacteria</taxon>
        <taxon>Burkholderiales</taxon>
        <taxon>Oxalobacteraceae</taxon>
        <taxon>Undibacterium</taxon>
    </lineage>
</organism>
<keyword evidence="2" id="KW-1185">Reference proteome</keyword>
<accession>A0ABR6Y9S0</accession>
<evidence type="ECO:0000313" key="2">
    <source>
        <dbReference type="Proteomes" id="UP000624279"/>
    </source>
</evidence>
<name>A0ABR6Y9S0_9BURK</name>
<protein>
    <submittedName>
        <fullName evidence="1">Uncharacterized protein</fullName>
    </submittedName>
</protein>
<dbReference type="Proteomes" id="UP000624279">
    <property type="component" value="Unassembled WGS sequence"/>
</dbReference>
<proteinExistence type="predicted"/>
<reference evidence="1 2" key="1">
    <citation type="submission" date="2020-08" db="EMBL/GenBank/DDBJ databases">
        <title>Novel species isolated from subtropical streams in China.</title>
        <authorList>
            <person name="Lu H."/>
        </authorList>
    </citation>
    <scope>NUCLEOTIDE SEQUENCE [LARGE SCALE GENOMIC DNA]</scope>
    <source>
        <strain evidence="1 2">LX15W</strain>
    </source>
</reference>
<gene>
    <name evidence="1" type="ORF">H8K55_06935</name>
</gene>
<dbReference type="EMBL" id="JACOGA010000005">
    <property type="protein sequence ID" value="MBC3873314.1"/>
    <property type="molecule type" value="Genomic_DNA"/>
</dbReference>
<sequence>MDIKVANPLCFIIQKFLIQKDRPALKQAQDVLYIYDTIELFGALLEEFHDTWERRVSPDLSKKLKDTVLKLSESTFSNVNDVIRDAARIPQNRKLLPEQIQQTCQLAFEIIFNK</sequence>
<comment type="caution">
    <text evidence="1">The sequence shown here is derived from an EMBL/GenBank/DDBJ whole genome shotgun (WGS) entry which is preliminary data.</text>
</comment>
<evidence type="ECO:0000313" key="1">
    <source>
        <dbReference type="EMBL" id="MBC3873314.1"/>
    </source>
</evidence>